<dbReference type="OMA" id="GMARRIM"/>
<sequence length="508" mass="57501">LLKYSNKSKRPDKLKNKKKFFKNTTSKMSKGHEKDEHLPENAEFAKVLGVNVEKQSENATSPRWWDEVMEDVGSPKSVSLSQLLDAKAEKKPEAELNTEGLEDFFSSIHFDNQPQQQPQQQQQAAKSENIDFMDDMLGNEVNPKVEETKTSESKTSESKTGDQQKPVKEGPQASSSTSVAATKETEKEKKSNNGNDNKAKYVFGKSSENKYWSQVHDEDLYEKGWKFLKEGEHGYHDAIMCFEAVIGNPSTSKKLPKNVSLPDIWRILGECQMENSNKLLAIAALEECLRLNEKDCIAMMELATGYANEGDGPRTIKYSHLYLKTNSKYQALLGDLYASYSDEDITAYDLIDLYSNLVQSQKQPNIDSHRILGILHFVTADYSKAADQFKTCVHLDPKNHTLWNQLGKCFSNSGLSKLALEAYQKALELKPNYVQALINVAKEYSIEKNYENACQCYIKALLQNANANVWEDFAAALKATNRTEIAESILTNPEKRDIKKIWLLCARK</sequence>
<dbReference type="AlphaFoldDB" id="X6P407"/>
<feature type="repeat" description="TPR" evidence="8">
    <location>
        <begin position="400"/>
        <end position="433"/>
    </location>
</feature>
<feature type="region of interest" description="Disordered" evidence="9">
    <location>
        <begin position="90"/>
        <end position="201"/>
    </location>
</feature>
<keyword evidence="4" id="KW-0963">Cytoplasm</keyword>
<evidence type="ECO:0000256" key="1">
    <source>
        <dbReference type="ARBA" id="ARBA00004275"/>
    </source>
</evidence>
<gene>
    <name evidence="10" type="ORF">RFI_03821</name>
</gene>
<evidence type="ECO:0000313" key="11">
    <source>
        <dbReference type="Proteomes" id="UP000023152"/>
    </source>
</evidence>
<evidence type="ECO:0000256" key="3">
    <source>
        <dbReference type="ARBA" id="ARBA00005348"/>
    </source>
</evidence>
<feature type="compositionally biased region" description="Low complexity" evidence="9">
    <location>
        <begin position="113"/>
        <end position="123"/>
    </location>
</feature>
<evidence type="ECO:0000256" key="6">
    <source>
        <dbReference type="ARBA" id="ARBA00022803"/>
    </source>
</evidence>
<dbReference type="Proteomes" id="UP000023152">
    <property type="component" value="Unassembled WGS sequence"/>
</dbReference>
<evidence type="ECO:0000256" key="7">
    <source>
        <dbReference type="ARBA" id="ARBA00023140"/>
    </source>
</evidence>
<dbReference type="PROSITE" id="PS50005">
    <property type="entry name" value="TPR"/>
    <property type="match status" value="2"/>
</dbReference>
<comment type="similarity">
    <text evidence="3">Belongs to the peroxisomal targeting signal receptor family.</text>
</comment>
<evidence type="ECO:0000256" key="5">
    <source>
        <dbReference type="ARBA" id="ARBA00022737"/>
    </source>
</evidence>
<dbReference type="GO" id="GO:0005829">
    <property type="term" value="C:cytosol"/>
    <property type="evidence" value="ECO:0007669"/>
    <property type="project" value="TreeGrafter"/>
</dbReference>
<dbReference type="GO" id="GO:0016560">
    <property type="term" value="P:protein import into peroxisome matrix, docking"/>
    <property type="evidence" value="ECO:0007669"/>
    <property type="project" value="TreeGrafter"/>
</dbReference>
<name>X6P407_RETFI</name>
<evidence type="ECO:0000256" key="2">
    <source>
        <dbReference type="ARBA" id="ARBA00004496"/>
    </source>
</evidence>
<dbReference type="Gene3D" id="1.25.40.10">
    <property type="entry name" value="Tetratricopeptide repeat domain"/>
    <property type="match status" value="1"/>
</dbReference>
<dbReference type="OrthoDB" id="10006023at2759"/>
<comment type="subcellular location">
    <subcellularLocation>
        <location evidence="2">Cytoplasm</location>
    </subcellularLocation>
    <subcellularLocation>
        <location evidence="1">Peroxisome</location>
    </subcellularLocation>
</comment>
<dbReference type="InterPro" id="IPR019734">
    <property type="entry name" value="TPR_rpt"/>
</dbReference>
<evidence type="ECO:0000313" key="10">
    <source>
        <dbReference type="EMBL" id="ETO33285.1"/>
    </source>
</evidence>
<evidence type="ECO:0000256" key="4">
    <source>
        <dbReference type="ARBA" id="ARBA00022490"/>
    </source>
</evidence>
<feature type="compositionally biased region" description="Basic and acidic residues" evidence="9">
    <location>
        <begin position="30"/>
        <end position="39"/>
    </location>
</feature>
<dbReference type="SMART" id="SM00028">
    <property type="entry name" value="TPR"/>
    <property type="match status" value="4"/>
</dbReference>
<keyword evidence="7" id="KW-0576">Peroxisome</keyword>
<dbReference type="Pfam" id="PF00515">
    <property type="entry name" value="TPR_1"/>
    <property type="match status" value="1"/>
</dbReference>
<accession>X6P407</accession>
<dbReference type="PANTHER" id="PTHR10130">
    <property type="entry name" value="PEROXISOMAL TARGETING SIGNAL 1 RECEPTOR PEX5"/>
    <property type="match status" value="1"/>
</dbReference>
<evidence type="ECO:0000256" key="9">
    <source>
        <dbReference type="SAM" id="MobiDB-lite"/>
    </source>
</evidence>
<feature type="non-terminal residue" evidence="10">
    <location>
        <position position="1"/>
    </location>
</feature>
<dbReference type="InterPro" id="IPR024111">
    <property type="entry name" value="PEX5/PEX5L"/>
</dbReference>
<dbReference type="EMBL" id="ASPP01003522">
    <property type="protein sequence ID" value="ETO33285.1"/>
    <property type="molecule type" value="Genomic_DNA"/>
</dbReference>
<organism evidence="10 11">
    <name type="scientific">Reticulomyxa filosa</name>
    <dbReference type="NCBI Taxonomy" id="46433"/>
    <lineage>
        <taxon>Eukaryota</taxon>
        <taxon>Sar</taxon>
        <taxon>Rhizaria</taxon>
        <taxon>Retaria</taxon>
        <taxon>Foraminifera</taxon>
        <taxon>Monothalamids</taxon>
        <taxon>Reticulomyxidae</taxon>
        <taxon>Reticulomyxa</taxon>
    </lineage>
</organism>
<dbReference type="SUPFAM" id="SSF48452">
    <property type="entry name" value="TPR-like"/>
    <property type="match status" value="1"/>
</dbReference>
<dbReference type="PANTHER" id="PTHR10130:SF0">
    <property type="entry name" value="GH08708P"/>
    <property type="match status" value="1"/>
</dbReference>
<proteinExistence type="inferred from homology"/>
<reference evidence="10 11" key="1">
    <citation type="journal article" date="2013" name="Curr. Biol.">
        <title>The Genome of the Foraminiferan Reticulomyxa filosa.</title>
        <authorList>
            <person name="Glockner G."/>
            <person name="Hulsmann N."/>
            <person name="Schleicher M."/>
            <person name="Noegel A.A."/>
            <person name="Eichinger L."/>
            <person name="Gallinger C."/>
            <person name="Pawlowski J."/>
            <person name="Sierra R."/>
            <person name="Euteneuer U."/>
            <person name="Pillet L."/>
            <person name="Moustafa A."/>
            <person name="Platzer M."/>
            <person name="Groth M."/>
            <person name="Szafranski K."/>
            <person name="Schliwa M."/>
        </authorList>
    </citation>
    <scope>NUCLEOTIDE SEQUENCE [LARGE SCALE GENOMIC DNA]</scope>
</reference>
<evidence type="ECO:0000256" key="8">
    <source>
        <dbReference type="PROSITE-ProRule" id="PRU00339"/>
    </source>
</evidence>
<keyword evidence="5" id="KW-0677">Repeat</keyword>
<keyword evidence="6 8" id="KW-0802">TPR repeat</keyword>
<keyword evidence="11" id="KW-1185">Reference proteome</keyword>
<dbReference type="Pfam" id="PF13181">
    <property type="entry name" value="TPR_8"/>
    <property type="match status" value="1"/>
</dbReference>
<dbReference type="GO" id="GO:0005778">
    <property type="term" value="C:peroxisomal membrane"/>
    <property type="evidence" value="ECO:0007669"/>
    <property type="project" value="TreeGrafter"/>
</dbReference>
<feature type="repeat" description="TPR" evidence="8">
    <location>
        <begin position="366"/>
        <end position="399"/>
    </location>
</feature>
<feature type="region of interest" description="Disordered" evidence="9">
    <location>
        <begin position="1"/>
        <end position="39"/>
    </location>
</feature>
<comment type="caution">
    <text evidence="10">The sequence shown here is derived from an EMBL/GenBank/DDBJ whole genome shotgun (WGS) entry which is preliminary data.</text>
</comment>
<dbReference type="InterPro" id="IPR011990">
    <property type="entry name" value="TPR-like_helical_dom_sf"/>
</dbReference>
<dbReference type="GO" id="GO:0005052">
    <property type="term" value="F:peroxisome matrix targeting signal-1 binding"/>
    <property type="evidence" value="ECO:0007669"/>
    <property type="project" value="TreeGrafter"/>
</dbReference>
<protein>
    <submittedName>
        <fullName evidence="10">Uncharacterized protein</fullName>
    </submittedName>
</protein>
<feature type="compositionally biased region" description="Basic and acidic residues" evidence="9">
    <location>
        <begin position="143"/>
        <end position="168"/>
    </location>
</feature>